<gene>
    <name evidence="1" type="ORF">ACFQ27_05945</name>
</gene>
<dbReference type="NCBIfam" id="TIGR01509">
    <property type="entry name" value="HAD-SF-IA-v3"/>
    <property type="match status" value="1"/>
</dbReference>
<dbReference type="PANTHER" id="PTHR43611:SF3">
    <property type="entry name" value="FLAVIN MONONUCLEOTIDE HYDROLASE 1, CHLOROPLATIC"/>
    <property type="match status" value="1"/>
</dbReference>
<protein>
    <submittedName>
        <fullName evidence="1">HAD family hydrolase</fullName>
    </submittedName>
</protein>
<dbReference type="GO" id="GO:0016787">
    <property type="term" value="F:hydrolase activity"/>
    <property type="evidence" value="ECO:0007669"/>
    <property type="project" value="UniProtKB-KW"/>
</dbReference>
<dbReference type="SFLD" id="SFLDG01129">
    <property type="entry name" value="C1.5:_HAD__Beta-PGM__Phosphata"/>
    <property type="match status" value="1"/>
</dbReference>
<dbReference type="Proteomes" id="UP001597216">
    <property type="component" value="Unassembled WGS sequence"/>
</dbReference>
<proteinExistence type="predicted"/>
<comment type="caution">
    <text evidence="1">The sequence shown here is derived from an EMBL/GenBank/DDBJ whole genome shotgun (WGS) entry which is preliminary data.</text>
</comment>
<dbReference type="CDD" id="cd02603">
    <property type="entry name" value="HAD_sEH-N_like"/>
    <property type="match status" value="1"/>
</dbReference>
<dbReference type="InterPro" id="IPR023214">
    <property type="entry name" value="HAD_sf"/>
</dbReference>
<dbReference type="InterPro" id="IPR036412">
    <property type="entry name" value="HAD-like_sf"/>
</dbReference>
<dbReference type="Gene3D" id="3.40.50.1000">
    <property type="entry name" value="HAD superfamily/HAD-like"/>
    <property type="match status" value="1"/>
</dbReference>
<reference evidence="2" key="1">
    <citation type="journal article" date="2019" name="Int. J. Syst. Evol. Microbiol.">
        <title>The Global Catalogue of Microorganisms (GCM) 10K type strain sequencing project: providing services to taxonomists for standard genome sequencing and annotation.</title>
        <authorList>
            <consortium name="The Broad Institute Genomics Platform"/>
            <consortium name="The Broad Institute Genome Sequencing Center for Infectious Disease"/>
            <person name="Wu L."/>
            <person name="Ma J."/>
        </authorList>
    </citation>
    <scope>NUCLEOTIDE SEQUENCE [LARGE SCALE GENOMIC DNA]</scope>
    <source>
        <strain evidence="2">CCUG 55074</strain>
    </source>
</reference>
<accession>A0ABW3SZ75</accession>
<dbReference type="InterPro" id="IPR006439">
    <property type="entry name" value="HAD-SF_hydro_IA"/>
</dbReference>
<dbReference type="SUPFAM" id="SSF56784">
    <property type="entry name" value="HAD-like"/>
    <property type="match status" value="1"/>
</dbReference>
<evidence type="ECO:0000313" key="2">
    <source>
        <dbReference type="Proteomes" id="UP001597216"/>
    </source>
</evidence>
<keyword evidence="2" id="KW-1185">Reference proteome</keyword>
<sequence length="204" mass="22655">MGVPAATTLLWDVGNVIVRWNPRTLYEKVFEEPAELDRFLSHVCTMDWHLAHDRGVTFAENRQGLLARFPEYAEQIHAWETRWWEMFSGPIAETEAAIHALADRGVAQYGLTNMSAETFAGTIAMSPAFAHIAGFVVSGDEGVIKPEPEIFRRAATRFGLDPARTLFVDDSAHNIEAAQALGFRVLHFTDPAALRPALEAHGLL</sequence>
<dbReference type="Pfam" id="PF00702">
    <property type="entry name" value="Hydrolase"/>
    <property type="match status" value="1"/>
</dbReference>
<dbReference type="InterPro" id="IPR023198">
    <property type="entry name" value="PGP-like_dom2"/>
</dbReference>
<dbReference type="Gene3D" id="1.10.150.240">
    <property type="entry name" value="Putative phosphatase, domain 2"/>
    <property type="match status" value="1"/>
</dbReference>
<evidence type="ECO:0000313" key="1">
    <source>
        <dbReference type="EMBL" id="MFD1190117.1"/>
    </source>
</evidence>
<dbReference type="SFLD" id="SFLDS00003">
    <property type="entry name" value="Haloacid_Dehalogenase"/>
    <property type="match status" value="1"/>
</dbReference>
<dbReference type="RefSeq" id="WP_374348434.1">
    <property type="nucleotide sequence ID" value="NZ_JBHTLQ010000009.1"/>
</dbReference>
<organism evidence="1 2">
    <name type="scientific">Phenylobacterium conjunctum</name>
    <dbReference type="NCBI Taxonomy" id="1298959"/>
    <lineage>
        <taxon>Bacteria</taxon>
        <taxon>Pseudomonadati</taxon>
        <taxon>Pseudomonadota</taxon>
        <taxon>Alphaproteobacteria</taxon>
        <taxon>Caulobacterales</taxon>
        <taxon>Caulobacteraceae</taxon>
        <taxon>Phenylobacterium</taxon>
    </lineage>
</organism>
<dbReference type="EMBL" id="JBHTLQ010000009">
    <property type="protein sequence ID" value="MFD1190117.1"/>
    <property type="molecule type" value="Genomic_DNA"/>
</dbReference>
<name>A0ABW3SZ75_9CAUL</name>
<dbReference type="PANTHER" id="PTHR43611">
    <property type="entry name" value="ALPHA-D-GLUCOSE 1-PHOSPHATE PHOSPHATASE"/>
    <property type="match status" value="1"/>
</dbReference>
<keyword evidence="1" id="KW-0378">Hydrolase</keyword>